<accession>A0ABQ5BJT5</accession>
<proteinExistence type="predicted"/>
<keyword evidence="2" id="KW-1185">Reference proteome</keyword>
<evidence type="ECO:0000313" key="2">
    <source>
        <dbReference type="Proteomes" id="UP001151760"/>
    </source>
</evidence>
<dbReference type="Proteomes" id="UP001151760">
    <property type="component" value="Unassembled WGS sequence"/>
</dbReference>
<gene>
    <name evidence="1" type="ORF">Tco_0861369</name>
</gene>
<evidence type="ECO:0000313" key="1">
    <source>
        <dbReference type="EMBL" id="GJT14327.1"/>
    </source>
</evidence>
<comment type="caution">
    <text evidence="1">The sequence shown here is derived from an EMBL/GenBank/DDBJ whole genome shotgun (WGS) entry which is preliminary data.</text>
</comment>
<dbReference type="Pfam" id="PF14223">
    <property type="entry name" value="Retrotran_gag_2"/>
    <property type="match status" value="1"/>
</dbReference>
<sequence>MERYRNLRTVLRSEGKLVHLEQSLIPLPCHVASQAARDAFNASYDAQNEVACLMLGSMSPELQRTLENYKTYDMIQELRTMFEMQAKQELFEIVKAFHTCKQEECQSVNSYLLKMKSYLDTLERIGYAMPNELGVSLILNSLNKDYDQFVQNYNMHS</sequence>
<evidence type="ECO:0008006" key="3">
    <source>
        <dbReference type="Google" id="ProtNLM"/>
    </source>
</evidence>
<organism evidence="1 2">
    <name type="scientific">Tanacetum coccineum</name>
    <dbReference type="NCBI Taxonomy" id="301880"/>
    <lineage>
        <taxon>Eukaryota</taxon>
        <taxon>Viridiplantae</taxon>
        <taxon>Streptophyta</taxon>
        <taxon>Embryophyta</taxon>
        <taxon>Tracheophyta</taxon>
        <taxon>Spermatophyta</taxon>
        <taxon>Magnoliopsida</taxon>
        <taxon>eudicotyledons</taxon>
        <taxon>Gunneridae</taxon>
        <taxon>Pentapetalae</taxon>
        <taxon>asterids</taxon>
        <taxon>campanulids</taxon>
        <taxon>Asterales</taxon>
        <taxon>Asteraceae</taxon>
        <taxon>Asteroideae</taxon>
        <taxon>Anthemideae</taxon>
        <taxon>Anthemidinae</taxon>
        <taxon>Tanacetum</taxon>
    </lineage>
</organism>
<reference evidence="1" key="2">
    <citation type="submission" date="2022-01" db="EMBL/GenBank/DDBJ databases">
        <authorList>
            <person name="Yamashiro T."/>
            <person name="Shiraishi A."/>
            <person name="Satake H."/>
            <person name="Nakayama K."/>
        </authorList>
    </citation>
    <scope>NUCLEOTIDE SEQUENCE</scope>
</reference>
<dbReference type="EMBL" id="BQNB010013303">
    <property type="protein sequence ID" value="GJT14327.1"/>
    <property type="molecule type" value="Genomic_DNA"/>
</dbReference>
<reference evidence="1" key="1">
    <citation type="journal article" date="2022" name="Int. J. Mol. Sci.">
        <title>Draft Genome of Tanacetum Coccineum: Genomic Comparison of Closely Related Tanacetum-Family Plants.</title>
        <authorList>
            <person name="Yamashiro T."/>
            <person name="Shiraishi A."/>
            <person name="Nakayama K."/>
            <person name="Satake H."/>
        </authorList>
    </citation>
    <scope>NUCLEOTIDE SEQUENCE</scope>
</reference>
<protein>
    <recommendedName>
        <fullName evidence="3">Zinc finger, CCHC-type</fullName>
    </recommendedName>
</protein>
<name>A0ABQ5BJT5_9ASTR</name>